<evidence type="ECO:0000313" key="1">
    <source>
        <dbReference type="EMBL" id="RCU42631.1"/>
    </source>
</evidence>
<reference evidence="1 2" key="1">
    <citation type="submission" date="2018-07" db="EMBL/GenBank/DDBJ databases">
        <title>Chryseobacterium lacus sp. nov., isolated from lake water.</title>
        <authorList>
            <person name="Li C.-M."/>
        </authorList>
    </citation>
    <scope>NUCLEOTIDE SEQUENCE [LARGE SCALE GENOMIC DNA]</scope>
    <source>
        <strain evidence="1 2">YLOS41</strain>
    </source>
</reference>
<evidence type="ECO:0008006" key="3">
    <source>
        <dbReference type="Google" id="ProtNLM"/>
    </source>
</evidence>
<comment type="caution">
    <text evidence="1">The sequence shown here is derived from an EMBL/GenBank/DDBJ whole genome shotgun (WGS) entry which is preliminary data.</text>
</comment>
<dbReference type="Proteomes" id="UP000252172">
    <property type="component" value="Unassembled WGS sequence"/>
</dbReference>
<name>A0A368MZD2_9FLAO</name>
<gene>
    <name evidence="1" type="ORF">DQ356_07340</name>
</gene>
<keyword evidence="2" id="KW-1185">Reference proteome</keyword>
<protein>
    <recommendedName>
        <fullName evidence="3">Type II toxin-antitoxin system RelE/ParE family toxin</fullName>
    </recommendedName>
</protein>
<dbReference type="EMBL" id="QPIE01000005">
    <property type="protein sequence ID" value="RCU42631.1"/>
    <property type="molecule type" value="Genomic_DNA"/>
</dbReference>
<evidence type="ECO:0000313" key="2">
    <source>
        <dbReference type="Proteomes" id="UP000252172"/>
    </source>
</evidence>
<accession>A0A368MZD2</accession>
<sequence>MERMIVQYLPEVEKYLNELSLILFEKNYFSFVESSFRYVDDLIDFIEYNLPIFPAKQTPEKLSSLGSEYIFYKANQNTTWYIFFERSDNRFMVTFITNSHSDLVKLL</sequence>
<dbReference type="AlphaFoldDB" id="A0A368MZD2"/>
<proteinExistence type="predicted"/>
<organism evidence="1 2">
    <name type="scientific">Chryseobacterium lacus</name>
    <dbReference type="NCBI Taxonomy" id="2058346"/>
    <lineage>
        <taxon>Bacteria</taxon>
        <taxon>Pseudomonadati</taxon>
        <taxon>Bacteroidota</taxon>
        <taxon>Flavobacteriia</taxon>
        <taxon>Flavobacteriales</taxon>
        <taxon>Weeksellaceae</taxon>
        <taxon>Chryseobacterium group</taxon>
        <taxon>Chryseobacterium</taxon>
    </lineage>
</organism>